<gene>
    <name evidence="2" type="ORF">GCM10009838_38790</name>
</gene>
<name>A0ABN2RU82_9ACTN</name>
<dbReference type="EMBL" id="BAAAQM010000020">
    <property type="protein sequence ID" value="GAA1974984.1"/>
    <property type="molecule type" value="Genomic_DNA"/>
</dbReference>
<comment type="caution">
    <text evidence="2">The sequence shown here is derived from an EMBL/GenBank/DDBJ whole genome shotgun (WGS) entry which is preliminary data.</text>
</comment>
<evidence type="ECO:0000313" key="3">
    <source>
        <dbReference type="Proteomes" id="UP001499854"/>
    </source>
</evidence>
<protein>
    <submittedName>
        <fullName evidence="2">Uncharacterized protein</fullName>
    </submittedName>
</protein>
<keyword evidence="3" id="KW-1185">Reference proteome</keyword>
<proteinExistence type="predicted"/>
<evidence type="ECO:0000313" key="2">
    <source>
        <dbReference type="EMBL" id="GAA1974984.1"/>
    </source>
</evidence>
<evidence type="ECO:0000256" key="1">
    <source>
        <dbReference type="SAM" id="MobiDB-lite"/>
    </source>
</evidence>
<accession>A0ABN2RU82</accession>
<dbReference type="Proteomes" id="UP001499854">
    <property type="component" value="Unassembled WGS sequence"/>
</dbReference>
<sequence length="54" mass="5392">MPAACYSASSRDPLATRPRDPLATRSPLPLPATNSPLPATPHPSGNGCGAAIPA</sequence>
<organism evidence="2 3">
    <name type="scientific">Catenulispora subtropica</name>
    <dbReference type="NCBI Taxonomy" id="450798"/>
    <lineage>
        <taxon>Bacteria</taxon>
        <taxon>Bacillati</taxon>
        <taxon>Actinomycetota</taxon>
        <taxon>Actinomycetes</taxon>
        <taxon>Catenulisporales</taxon>
        <taxon>Catenulisporaceae</taxon>
        <taxon>Catenulispora</taxon>
    </lineage>
</organism>
<feature type="region of interest" description="Disordered" evidence="1">
    <location>
        <begin position="1"/>
        <end position="54"/>
    </location>
</feature>
<reference evidence="2 3" key="1">
    <citation type="journal article" date="2019" name="Int. J. Syst. Evol. Microbiol.">
        <title>The Global Catalogue of Microorganisms (GCM) 10K type strain sequencing project: providing services to taxonomists for standard genome sequencing and annotation.</title>
        <authorList>
            <consortium name="The Broad Institute Genomics Platform"/>
            <consortium name="The Broad Institute Genome Sequencing Center for Infectious Disease"/>
            <person name="Wu L."/>
            <person name="Ma J."/>
        </authorList>
    </citation>
    <scope>NUCLEOTIDE SEQUENCE [LARGE SCALE GENOMIC DNA]</scope>
    <source>
        <strain evidence="2 3">JCM 16013</strain>
    </source>
</reference>